<keyword evidence="2" id="KW-1185">Reference proteome</keyword>
<dbReference type="Proteomes" id="UP000636264">
    <property type="component" value="Unassembled WGS sequence"/>
</dbReference>
<dbReference type="RefSeq" id="WP_188722013.1">
    <property type="nucleotide sequence ID" value="NZ_BMIF01000010.1"/>
</dbReference>
<reference evidence="1" key="2">
    <citation type="submission" date="2020-09" db="EMBL/GenBank/DDBJ databases">
        <authorList>
            <person name="Sun Q."/>
            <person name="Zhou Y."/>
        </authorList>
    </citation>
    <scope>NUCLEOTIDE SEQUENCE</scope>
    <source>
        <strain evidence="1">CGMCC 1.15320</strain>
    </source>
</reference>
<reference evidence="1" key="1">
    <citation type="journal article" date="2014" name="Int. J. Syst. Evol. Microbiol.">
        <title>Complete genome sequence of Corynebacterium casei LMG S-19264T (=DSM 44701T), isolated from a smear-ripened cheese.</title>
        <authorList>
            <consortium name="US DOE Joint Genome Institute (JGI-PGF)"/>
            <person name="Walter F."/>
            <person name="Albersmeier A."/>
            <person name="Kalinowski J."/>
            <person name="Ruckert C."/>
        </authorList>
    </citation>
    <scope>NUCLEOTIDE SEQUENCE</scope>
    <source>
        <strain evidence="1">CGMCC 1.15320</strain>
    </source>
</reference>
<protein>
    <submittedName>
        <fullName evidence="1">Uncharacterized protein</fullName>
    </submittedName>
</protein>
<proteinExistence type="predicted"/>
<organism evidence="1 2">
    <name type="scientific">Nitratireductor aestuarii</name>
    <dbReference type="NCBI Taxonomy" id="1735103"/>
    <lineage>
        <taxon>Bacteria</taxon>
        <taxon>Pseudomonadati</taxon>
        <taxon>Pseudomonadota</taxon>
        <taxon>Alphaproteobacteria</taxon>
        <taxon>Hyphomicrobiales</taxon>
        <taxon>Phyllobacteriaceae</taxon>
        <taxon>Nitratireductor</taxon>
    </lineage>
</organism>
<dbReference type="AlphaFoldDB" id="A0A916RY13"/>
<evidence type="ECO:0000313" key="2">
    <source>
        <dbReference type="Proteomes" id="UP000636264"/>
    </source>
</evidence>
<dbReference type="EMBL" id="BMIF01000010">
    <property type="protein sequence ID" value="GGA74816.1"/>
    <property type="molecule type" value="Genomic_DNA"/>
</dbReference>
<evidence type="ECO:0000313" key="1">
    <source>
        <dbReference type="EMBL" id="GGA74816.1"/>
    </source>
</evidence>
<sequence>MKLFSRMSDIARSPGDPVVITPGPSVKPAADQMARGLGWFSLALGAFELAAPRTITRFLGMEGHENLIRAYGAREIAAGMTSLSTEKELGLWSRVFGDALDIATLMAACRYSNPKRENVALALAVVVGITLLDLGSANAQTMTHSRRKGRHRDYSDRSGFPGGAIMARGKALERQRSETTGAIR</sequence>
<name>A0A916RY13_9HYPH</name>
<accession>A0A916RY13</accession>
<comment type="caution">
    <text evidence="1">The sequence shown here is derived from an EMBL/GenBank/DDBJ whole genome shotgun (WGS) entry which is preliminary data.</text>
</comment>
<gene>
    <name evidence="1" type="ORF">GCM10011385_31050</name>
</gene>